<sequence>MADTSNISRRRRAALADGSAEYKLKRDELVRVAAMLFKDKGYNATTLNDIAKSANLDRASVYYYIGSKEEFFKEVIKAAVDQNIAEVEKLLRMRSLDPVQKLEKLIALLMTSYDECYPYMYVYIQEQMHIVAEEGTTWAQNMAQQTHRFEKAALALIDQGIAKGLLRDDVVPVLAANAMFGMLNWTHRWHKPEGRYGAAEIASTFSKIFLDGMKAGAARSGR</sequence>
<dbReference type="PROSITE" id="PS50977">
    <property type="entry name" value="HTH_TETR_2"/>
    <property type="match status" value="1"/>
</dbReference>
<dbReference type="Proteomes" id="UP000805841">
    <property type="component" value="Unassembled WGS sequence"/>
</dbReference>
<evidence type="ECO:0000256" key="5">
    <source>
        <dbReference type="PROSITE-ProRule" id="PRU00335"/>
    </source>
</evidence>
<dbReference type="SUPFAM" id="SSF46689">
    <property type="entry name" value="Homeodomain-like"/>
    <property type="match status" value="1"/>
</dbReference>
<gene>
    <name evidence="7" type="ORF">HAQ05_11920</name>
</gene>
<dbReference type="Pfam" id="PF17932">
    <property type="entry name" value="TetR_C_24"/>
    <property type="match status" value="1"/>
</dbReference>
<accession>A0ABR7Z202</accession>
<keyword evidence="1" id="KW-0678">Repressor</keyword>
<dbReference type="InterPro" id="IPR036271">
    <property type="entry name" value="Tet_transcr_reg_TetR-rel_C_sf"/>
</dbReference>
<keyword evidence="8" id="KW-1185">Reference proteome</keyword>
<evidence type="ECO:0000259" key="6">
    <source>
        <dbReference type="PROSITE" id="PS50977"/>
    </source>
</evidence>
<dbReference type="Gene3D" id="1.10.10.60">
    <property type="entry name" value="Homeodomain-like"/>
    <property type="match status" value="1"/>
</dbReference>
<keyword evidence="4" id="KW-0804">Transcription</keyword>
<dbReference type="InterPro" id="IPR009057">
    <property type="entry name" value="Homeodomain-like_sf"/>
</dbReference>
<dbReference type="EMBL" id="JAAOCA010000013">
    <property type="protein sequence ID" value="MBD1599408.1"/>
    <property type="molecule type" value="Genomic_DNA"/>
</dbReference>
<evidence type="ECO:0000313" key="8">
    <source>
        <dbReference type="Proteomes" id="UP000805841"/>
    </source>
</evidence>
<keyword evidence="2" id="KW-0805">Transcription regulation</keyword>
<dbReference type="InterPro" id="IPR050109">
    <property type="entry name" value="HTH-type_TetR-like_transc_reg"/>
</dbReference>
<organism evidence="7 8">
    <name type="scientific">Pseudomonas typographi</name>
    <dbReference type="NCBI Taxonomy" id="2715964"/>
    <lineage>
        <taxon>Bacteria</taxon>
        <taxon>Pseudomonadati</taxon>
        <taxon>Pseudomonadota</taxon>
        <taxon>Gammaproteobacteria</taxon>
        <taxon>Pseudomonadales</taxon>
        <taxon>Pseudomonadaceae</taxon>
        <taxon>Pseudomonas</taxon>
    </lineage>
</organism>
<evidence type="ECO:0000256" key="3">
    <source>
        <dbReference type="ARBA" id="ARBA00023125"/>
    </source>
</evidence>
<name>A0ABR7Z202_9PSED</name>
<dbReference type="PRINTS" id="PR00455">
    <property type="entry name" value="HTHTETR"/>
</dbReference>
<evidence type="ECO:0000256" key="4">
    <source>
        <dbReference type="ARBA" id="ARBA00023163"/>
    </source>
</evidence>
<feature type="DNA-binding region" description="H-T-H motif" evidence="5">
    <location>
        <begin position="46"/>
        <end position="65"/>
    </location>
</feature>
<dbReference type="PANTHER" id="PTHR30055:SF175">
    <property type="entry name" value="HTH-TYPE TRANSCRIPTIONAL REPRESSOR KSTR2"/>
    <property type="match status" value="1"/>
</dbReference>
<dbReference type="RefSeq" id="WP_190420757.1">
    <property type="nucleotide sequence ID" value="NZ_JAAOCA010000013.1"/>
</dbReference>
<dbReference type="SUPFAM" id="SSF48498">
    <property type="entry name" value="Tetracyclin repressor-like, C-terminal domain"/>
    <property type="match status" value="1"/>
</dbReference>
<dbReference type="InterPro" id="IPR041490">
    <property type="entry name" value="KstR2_TetR_C"/>
</dbReference>
<reference evidence="7 8" key="1">
    <citation type="journal article" date="2020" name="Insects">
        <title>Bacteria Belonging to Pseudomonas typographi sp. nov. from the Bark Beetle Ips typographus Have Genomic Potential to Aid in the Host Ecology.</title>
        <authorList>
            <person name="Peral-Aranega E."/>
            <person name="Saati-Santamaria Z."/>
            <person name="Kolarik M."/>
            <person name="Rivas R."/>
            <person name="Garcia-Fraile P."/>
        </authorList>
    </citation>
    <scope>NUCLEOTIDE SEQUENCE [LARGE SCALE GENOMIC DNA]</scope>
    <source>
        <strain evidence="7 8">CA3A</strain>
    </source>
</reference>
<dbReference type="Pfam" id="PF00440">
    <property type="entry name" value="TetR_N"/>
    <property type="match status" value="1"/>
</dbReference>
<proteinExistence type="predicted"/>
<evidence type="ECO:0000256" key="2">
    <source>
        <dbReference type="ARBA" id="ARBA00023015"/>
    </source>
</evidence>
<keyword evidence="3 5" id="KW-0238">DNA-binding</keyword>
<dbReference type="PANTHER" id="PTHR30055">
    <property type="entry name" value="HTH-TYPE TRANSCRIPTIONAL REGULATOR RUTR"/>
    <property type="match status" value="1"/>
</dbReference>
<feature type="domain" description="HTH tetR-type" evidence="6">
    <location>
        <begin position="23"/>
        <end position="83"/>
    </location>
</feature>
<protein>
    <submittedName>
        <fullName evidence="7">TetR/AcrR family transcriptional regulator</fullName>
    </submittedName>
</protein>
<comment type="caution">
    <text evidence="7">The sequence shown here is derived from an EMBL/GenBank/DDBJ whole genome shotgun (WGS) entry which is preliminary data.</text>
</comment>
<dbReference type="InterPro" id="IPR001647">
    <property type="entry name" value="HTH_TetR"/>
</dbReference>
<evidence type="ECO:0000256" key="1">
    <source>
        <dbReference type="ARBA" id="ARBA00022491"/>
    </source>
</evidence>
<dbReference type="Gene3D" id="1.10.357.10">
    <property type="entry name" value="Tetracycline Repressor, domain 2"/>
    <property type="match status" value="1"/>
</dbReference>
<evidence type="ECO:0000313" key="7">
    <source>
        <dbReference type="EMBL" id="MBD1599408.1"/>
    </source>
</evidence>